<comment type="caution">
    <text evidence="1">The sequence shown here is derived from an EMBL/GenBank/DDBJ whole genome shotgun (WGS) entry which is preliminary data.</text>
</comment>
<dbReference type="AlphaFoldDB" id="A0A0V0R7Z9"/>
<evidence type="ECO:0000313" key="2">
    <source>
        <dbReference type="Proteomes" id="UP000054937"/>
    </source>
</evidence>
<name>A0A0V0R7Z9_PSEPJ</name>
<proteinExistence type="predicted"/>
<dbReference type="InParanoid" id="A0A0V0R7Z9"/>
<protein>
    <submittedName>
        <fullName evidence="1">Uncharacterized protein</fullName>
    </submittedName>
</protein>
<gene>
    <name evidence="1" type="ORF">PPERSA_05431</name>
</gene>
<dbReference type="Proteomes" id="UP000054937">
    <property type="component" value="Unassembled WGS sequence"/>
</dbReference>
<dbReference type="EMBL" id="LDAU01000025">
    <property type="protein sequence ID" value="KRX10611.1"/>
    <property type="molecule type" value="Genomic_DNA"/>
</dbReference>
<sequence>MTEFYAKEDITIFSDCIAKQEQKTMNCLEFEEQVEKLNKDYQIISQFEKIDDQQDNFDLNKWNRQFRWDRLIQFDEDKLLQDISSQDIVAYVKYYFILLANVLTLQSIDISLRLQKIVYTQSNIKFLNSIIEISSLNFYSSPYNIEPYLIQQIRRLFPKFDNLYDLLVLLHLNYNDRTFFNLVCIKKQKKTPS</sequence>
<reference evidence="1 2" key="1">
    <citation type="journal article" date="2015" name="Sci. Rep.">
        <title>Genome of the facultative scuticociliatosis pathogen Pseudocohnilembus persalinus provides insight into its virulence through horizontal gene transfer.</title>
        <authorList>
            <person name="Xiong J."/>
            <person name="Wang G."/>
            <person name="Cheng J."/>
            <person name="Tian M."/>
            <person name="Pan X."/>
            <person name="Warren A."/>
            <person name="Jiang C."/>
            <person name="Yuan D."/>
            <person name="Miao W."/>
        </authorList>
    </citation>
    <scope>NUCLEOTIDE SEQUENCE [LARGE SCALE GENOMIC DNA]</scope>
    <source>
        <strain evidence="1">36N120E</strain>
    </source>
</reference>
<organism evidence="1 2">
    <name type="scientific">Pseudocohnilembus persalinus</name>
    <name type="common">Ciliate</name>
    <dbReference type="NCBI Taxonomy" id="266149"/>
    <lineage>
        <taxon>Eukaryota</taxon>
        <taxon>Sar</taxon>
        <taxon>Alveolata</taxon>
        <taxon>Ciliophora</taxon>
        <taxon>Intramacronucleata</taxon>
        <taxon>Oligohymenophorea</taxon>
        <taxon>Scuticociliatia</taxon>
        <taxon>Philasterida</taxon>
        <taxon>Pseudocohnilembidae</taxon>
        <taxon>Pseudocohnilembus</taxon>
    </lineage>
</organism>
<keyword evidence="2" id="KW-1185">Reference proteome</keyword>
<evidence type="ECO:0000313" key="1">
    <source>
        <dbReference type="EMBL" id="KRX10611.1"/>
    </source>
</evidence>
<accession>A0A0V0R7Z9</accession>